<comment type="subcellular location">
    <subcellularLocation>
        <location evidence="1">Cell envelope</location>
    </subcellularLocation>
</comment>
<dbReference type="AlphaFoldDB" id="A0A1M5MNX9"/>
<dbReference type="InterPro" id="IPR000866">
    <property type="entry name" value="AhpC/TSA"/>
</dbReference>
<dbReference type="Proteomes" id="UP000184471">
    <property type="component" value="Unassembled WGS sequence"/>
</dbReference>
<evidence type="ECO:0000256" key="5">
    <source>
        <dbReference type="ARBA" id="ARBA00023284"/>
    </source>
</evidence>
<dbReference type="GO" id="GO:0030313">
    <property type="term" value="C:cell envelope"/>
    <property type="evidence" value="ECO:0007669"/>
    <property type="project" value="UniProtKB-SubCell"/>
</dbReference>
<keyword evidence="3" id="KW-0812">Transmembrane</keyword>
<keyword evidence="8" id="KW-1185">Reference proteome</keyword>
<dbReference type="PROSITE" id="PS51352">
    <property type="entry name" value="THIOREDOXIN_2"/>
    <property type="match status" value="1"/>
</dbReference>
<dbReference type="PANTHER" id="PTHR42852:SF6">
    <property type="entry name" value="THIOL:DISULFIDE INTERCHANGE PROTEIN DSBE"/>
    <property type="match status" value="1"/>
</dbReference>
<gene>
    <name evidence="7" type="ORF">SAMN05444351_3217</name>
</gene>
<dbReference type="InterPro" id="IPR050553">
    <property type="entry name" value="Thioredoxin_ResA/DsbE_sf"/>
</dbReference>
<dbReference type="GO" id="GO:0017004">
    <property type="term" value="P:cytochrome complex assembly"/>
    <property type="evidence" value="ECO:0007669"/>
    <property type="project" value="UniProtKB-KW"/>
</dbReference>
<dbReference type="InterPro" id="IPR013766">
    <property type="entry name" value="Thioredoxin_domain"/>
</dbReference>
<dbReference type="EMBL" id="FQVX01000003">
    <property type="protein sequence ID" value="SHG78473.1"/>
    <property type="molecule type" value="Genomic_DNA"/>
</dbReference>
<keyword evidence="2" id="KW-0201">Cytochrome c-type biogenesis</keyword>
<dbReference type="PANTHER" id="PTHR42852">
    <property type="entry name" value="THIOL:DISULFIDE INTERCHANGE PROTEIN DSBE"/>
    <property type="match status" value="1"/>
</dbReference>
<dbReference type="OrthoDB" id="9796554at2"/>
<dbReference type="Gene3D" id="3.40.30.10">
    <property type="entry name" value="Glutaredoxin"/>
    <property type="match status" value="1"/>
</dbReference>
<evidence type="ECO:0000256" key="2">
    <source>
        <dbReference type="ARBA" id="ARBA00022748"/>
    </source>
</evidence>
<protein>
    <submittedName>
        <fullName evidence="7">Peroxiredoxin</fullName>
    </submittedName>
</protein>
<organism evidence="7 8">
    <name type="scientific">Geodermatophilus nigrescens</name>
    <dbReference type="NCBI Taxonomy" id="1070870"/>
    <lineage>
        <taxon>Bacteria</taxon>
        <taxon>Bacillati</taxon>
        <taxon>Actinomycetota</taxon>
        <taxon>Actinomycetes</taxon>
        <taxon>Geodermatophilales</taxon>
        <taxon>Geodermatophilaceae</taxon>
        <taxon>Geodermatophilus</taxon>
    </lineage>
</organism>
<dbReference type="InterPro" id="IPR036249">
    <property type="entry name" value="Thioredoxin-like_sf"/>
</dbReference>
<dbReference type="GO" id="GO:0016491">
    <property type="term" value="F:oxidoreductase activity"/>
    <property type="evidence" value="ECO:0007669"/>
    <property type="project" value="InterPro"/>
</dbReference>
<dbReference type="STRING" id="1070870.SAMN05444351_3217"/>
<sequence length="209" mass="22170">MTTPRERSAGAPRSRGGPGRRALLAAVAGLAVLTGCSTGDDQVDVTNGGQFRFVAGTPAGEVIPEGERQSAPDFGGTLLGGGDWTSDELDGRIAVLNFWGSWCAPCRVETPQFQEVYAEVRDEGVEFLGLNVKEADEQFGQAFVDTQGIEFPSLYDPAGEVALTFRDYPANAIPSTIVLDREGRVAAVYTGEVSQDDLRAVLDLLLGEG</sequence>
<evidence type="ECO:0000259" key="6">
    <source>
        <dbReference type="PROSITE" id="PS51352"/>
    </source>
</evidence>
<accession>A0A1M5MNX9</accession>
<evidence type="ECO:0000256" key="3">
    <source>
        <dbReference type="ARBA" id="ARBA00022968"/>
    </source>
</evidence>
<evidence type="ECO:0000256" key="4">
    <source>
        <dbReference type="ARBA" id="ARBA00023157"/>
    </source>
</evidence>
<reference evidence="7 8" key="1">
    <citation type="submission" date="2016-11" db="EMBL/GenBank/DDBJ databases">
        <authorList>
            <person name="Jaros S."/>
            <person name="Januszkiewicz K."/>
            <person name="Wedrychowicz H."/>
        </authorList>
    </citation>
    <scope>NUCLEOTIDE SEQUENCE [LARGE SCALE GENOMIC DNA]</scope>
    <source>
        <strain evidence="7 8">DSM 45408</strain>
    </source>
</reference>
<dbReference type="SUPFAM" id="SSF52833">
    <property type="entry name" value="Thioredoxin-like"/>
    <property type="match status" value="1"/>
</dbReference>
<keyword evidence="4" id="KW-1015">Disulfide bond</keyword>
<evidence type="ECO:0000313" key="8">
    <source>
        <dbReference type="Proteomes" id="UP000184471"/>
    </source>
</evidence>
<dbReference type="InterPro" id="IPR017937">
    <property type="entry name" value="Thioredoxin_CS"/>
</dbReference>
<dbReference type="PROSITE" id="PS00194">
    <property type="entry name" value="THIOREDOXIN_1"/>
    <property type="match status" value="1"/>
</dbReference>
<dbReference type="GO" id="GO:0016209">
    <property type="term" value="F:antioxidant activity"/>
    <property type="evidence" value="ECO:0007669"/>
    <property type="project" value="InterPro"/>
</dbReference>
<proteinExistence type="predicted"/>
<evidence type="ECO:0000256" key="1">
    <source>
        <dbReference type="ARBA" id="ARBA00004196"/>
    </source>
</evidence>
<name>A0A1M5MNX9_9ACTN</name>
<feature type="domain" description="Thioredoxin" evidence="6">
    <location>
        <begin position="65"/>
        <end position="207"/>
    </location>
</feature>
<evidence type="ECO:0000313" key="7">
    <source>
        <dbReference type="EMBL" id="SHG78473.1"/>
    </source>
</evidence>
<dbReference type="Pfam" id="PF00578">
    <property type="entry name" value="AhpC-TSA"/>
    <property type="match status" value="1"/>
</dbReference>
<keyword evidence="5" id="KW-0676">Redox-active center</keyword>
<keyword evidence="3" id="KW-0735">Signal-anchor</keyword>
<dbReference type="CDD" id="cd02966">
    <property type="entry name" value="TlpA_like_family"/>
    <property type="match status" value="1"/>
</dbReference>